<proteinExistence type="inferred from homology"/>
<dbReference type="Gene3D" id="3.90.1310.10">
    <property type="entry name" value="Penicillin-binding protein 2a (Domain 2)"/>
    <property type="match status" value="1"/>
</dbReference>
<keyword evidence="8 10" id="KW-0472">Membrane</keyword>
<evidence type="ECO:0000256" key="3">
    <source>
        <dbReference type="ARBA" id="ARBA00022475"/>
    </source>
</evidence>
<dbReference type="Pfam" id="PF00905">
    <property type="entry name" value="Transpeptidase"/>
    <property type="match status" value="1"/>
</dbReference>
<evidence type="ECO:0000256" key="9">
    <source>
        <dbReference type="ARBA" id="ARBA00023316"/>
    </source>
</evidence>
<evidence type="ECO:0000256" key="4">
    <source>
        <dbReference type="ARBA" id="ARBA00022692"/>
    </source>
</evidence>
<evidence type="ECO:0000256" key="2">
    <source>
        <dbReference type="ARBA" id="ARBA00007171"/>
    </source>
</evidence>
<dbReference type="SUPFAM" id="SSF56519">
    <property type="entry name" value="Penicillin binding protein dimerisation domain"/>
    <property type="match status" value="1"/>
</dbReference>
<name>A0ABY2YYC3_9LACO</name>
<feature type="transmembrane region" description="Helical" evidence="10">
    <location>
        <begin position="27"/>
        <end position="47"/>
    </location>
</feature>
<dbReference type="PANTHER" id="PTHR30627">
    <property type="entry name" value="PEPTIDOGLYCAN D,D-TRANSPEPTIDASE"/>
    <property type="match status" value="1"/>
</dbReference>
<evidence type="ECO:0000256" key="8">
    <source>
        <dbReference type="ARBA" id="ARBA00023136"/>
    </source>
</evidence>
<dbReference type="InterPro" id="IPR005311">
    <property type="entry name" value="PBP_dimer"/>
</dbReference>
<dbReference type="Pfam" id="PF03717">
    <property type="entry name" value="PBP_dimer"/>
    <property type="match status" value="1"/>
</dbReference>
<sequence length="682" mass="74293">MRTLNSFLKKIFHHQDKNINSRVPFRLNIILFIVGALFIILVIQLAYLQVVNGNQYKAEVNRSDNSIKYGNVQRGMIYDSSGRVLVGNKAHQAIQYTKELGVTTNDLYNIANKLSKYLHVDSSALTSRQAAEYYLSNPDNLKAVESQLKLPANSTPDTQYNASLDKVQADKMYNNINNYKNAATIFQKMSGAYQLSTTFIKTTGVTNKELSEVGEHLTDMPGIQIGNSWTREYPNGNAIQSVVGTVSSEKTGLPVDRINTLLSQGYSRNDSVGQSYLEQEYEPALRGSKSQTLIKSGSLDKAVQQYGGQKGDNLQLTINSQFEKKLQSLVENAQMSGNSTGAYAVVMNPKDGSVVGMGGVNRNPKTGKLTPNALGTINSAITMGSVVKGATVSGALMDNVITPTNSTLTDKPILTGGIKKSSWFNHNGSANLPVDASTALEVSSNSYMMQLAMKEAKFHYFSGAPLTMNPDAFNIERGYFNQFGLGVKTGIDLPGETKGIQGPGGFSNIGKALDLSYGNYDGYTTMQVAQYISTIANGGYRIKPHVVQNIRASNKDGKLGRIKYSVTPDILNKVDMTPAQRKVVTDGFYKVVHGTSQYRTGIDLNQIKPEVSAKTGTAQTFYDKQSTVTLSLGSFAPSKNPQVVVALAIPNLPDDAESNNINLAKQIYAAYWKYVQSDKGLE</sequence>
<reference evidence="13 14" key="1">
    <citation type="submission" date="2018-08" db="EMBL/GenBank/DDBJ databases">
        <title>Comparative genomics of wild bee and flower associated Lactobacillus reveals potential adaptation to the bee host.</title>
        <authorList>
            <person name="Vuong H.Q."/>
            <person name="Mcfrederick Q.S."/>
        </authorList>
    </citation>
    <scope>NUCLEOTIDE SEQUENCE [LARGE SCALE GENOMIC DNA]</scope>
    <source>
        <strain evidence="13 14">HV_13</strain>
    </source>
</reference>
<evidence type="ECO:0000313" key="14">
    <source>
        <dbReference type="Proteomes" id="UP000777560"/>
    </source>
</evidence>
<feature type="domain" description="Penicillin-binding protein transpeptidase" evidence="11">
    <location>
        <begin position="343"/>
        <end position="667"/>
    </location>
</feature>
<dbReference type="InterPro" id="IPR001460">
    <property type="entry name" value="PCN-bd_Tpept"/>
</dbReference>
<accession>A0ABY2YYC3</accession>
<gene>
    <name evidence="13" type="ORF">DY114_02480</name>
</gene>
<dbReference type="PANTHER" id="PTHR30627:SF2">
    <property type="entry name" value="PEPTIDOGLYCAN D,D-TRANSPEPTIDASE MRDA"/>
    <property type="match status" value="1"/>
</dbReference>
<keyword evidence="7 10" id="KW-1133">Transmembrane helix</keyword>
<dbReference type="EMBL" id="QUAV01000002">
    <property type="protein sequence ID" value="TPR25487.1"/>
    <property type="molecule type" value="Genomic_DNA"/>
</dbReference>
<comment type="subcellular location">
    <subcellularLocation>
        <location evidence="1">Cell membrane</location>
        <topology evidence="1">Single-pass membrane protein</topology>
    </subcellularLocation>
</comment>
<keyword evidence="5" id="KW-0133">Cell shape</keyword>
<keyword evidence="4 10" id="KW-0812">Transmembrane</keyword>
<protein>
    <submittedName>
        <fullName evidence="13">Penicillin-binding protein 2</fullName>
    </submittedName>
</protein>
<evidence type="ECO:0000256" key="6">
    <source>
        <dbReference type="ARBA" id="ARBA00022984"/>
    </source>
</evidence>
<dbReference type="SUPFAM" id="SSF56601">
    <property type="entry name" value="beta-lactamase/transpeptidase-like"/>
    <property type="match status" value="1"/>
</dbReference>
<keyword evidence="6" id="KW-0573">Peptidoglycan synthesis</keyword>
<feature type="domain" description="Penicillin-binding protein dimerisation" evidence="12">
    <location>
        <begin position="72"/>
        <end position="303"/>
    </location>
</feature>
<evidence type="ECO:0000259" key="12">
    <source>
        <dbReference type="Pfam" id="PF03717"/>
    </source>
</evidence>
<dbReference type="InterPro" id="IPR012338">
    <property type="entry name" value="Beta-lactam/transpept-like"/>
</dbReference>
<dbReference type="Gene3D" id="1.10.10.1230">
    <property type="entry name" value="Penicillin-binding protein, N-terminal non-catalytic domain, head sub-domain"/>
    <property type="match status" value="1"/>
</dbReference>
<comment type="caution">
    <text evidence="13">The sequence shown here is derived from an EMBL/GenBank/DDBJ whole genome shotgun (WGS) entry which is preliminary data.</text>
</comment>
<organism evidence="13 14">
    <name type="scientific">Apilactobacillus micheneri</name>
    <dbReference type="NCBI Taxonomy" id="1899430"/>
    <lineage>
        <taxon>Bacteria</taxon>
        <taxon>Bacillati</taxon>
        <taxon>Bacillota</taxon>
        <taxon>Bacilli</taxon>
        <taxon>Lactobacillales</taxon>
        <taxon>Lactobacillaceae</taxon>
        <taxon>Apilactobacillus</taxon>
    </lineage>
</organism>
<comment type="similarity">
    <text evidence="2">Belongs to the transpeptidase family.</text>
</comment>
<dbReference type="InterPro" id="IPR036138">
    <property type="entry name" value="PBP_dimer_sf"/>
</dbReference>
<evidence type="ECO:0000256" key="7">
    <source>
        <dbReference type="ARBA" id="ARBA00022989"/>
    </source>
</evidence>
<evidence type="ECO:0000259" key="11">
    <source>
        <dbReference type="Pfam" id="PF00905"/>
    </source>
</evidence>
<evidence type="ECO:0000313" key="13">
    <source>
        <dbReference type="EMBL" id="TPR25487.1"/>
    </source>
</evidence>
<evidence type="ECO:0000256" key="5">
    <source>
        <dbReference type="ARBA" id="ARBA00022960"/>
    </source>
</evidence>
<evidence type="ECO:0000256" key="1">
    <source>
        <dbReference type="ARBA" id="ARBA00004162"/>
    </source>
</evidence>
<dbReference type="Proteomes" id="UP000777560">
    <property type="component" value="Unassembled WGS sequence"/>
</dbReference>
<keyword evidence="14" id="KW-1185">Reference proteome</keyword>
<dbReference type="Gene3D" id="3.40.710.10">
    <property type="entry name" value="DD-peptidase/beta-lactamase superfamily"/>
    <property type="match status" value="1"/>
</dbReference>
<dbReference type="InterPro" id="IPR050515">
    <property type="entry name" value="Beta-lactam/transpept"/>
</dbReference>
<keyword evidence="3" id="KW-1003">Cell membrane</keyword>
<evidence type="ECO:0000256" key="10">
    <source>
        <dbReference type="SAM" id="Phobius"/>
    </source>
</evidence>
<keyword evidence="9" id="KW-0961">Cell wall biogenesis/degradation</keyword>